<proteinExistence type="predicted"/>
<gene>
    <name evidence="1" type="ORF">D7322_08515</name>
</gene>
<dbReference type="AlphaFoldDB" id="A0A420W0M3"/>
<dbReference type="EMBL" id="RBWS01000006">
    <property type="protein sequence ID" value="RKO72124.1"/>
    <property type="molecule type" value="Genomic_DNA"/>
</dbReference>
<reference evidence="1 2" key="1">
    <citation type="submission" date="2018-10" db="EMBL/GenBank/DDBJ databases">
        <title>Sphingobacterium sp. M05W1-28.</title>
        <authorList>
            <person name="Cai H."/>
        </authorList>
    </citation>
    <scope>NUCLEOTIDE SEQUENCE [LARGE SCALE GENOMIC DNA]</scope>
    <source>
        <strain evidence="1 2">M05W1-28</strain>
    </source>
</reference>
<evidence type="ECO:0000313" key="1">
    <source>
        <dbReference type="EMBL" id="RKO72124.1"/>
    </source>
</evidence>
<name>A0A420W0M3_9SPHI</name>
<protein>
    <submittedName>
        <fullName evidence="1">Uncharacterized protein</fullName>
    </submittedName>
</protein>
<organism evidence="1 2">
    <name type="scientific">Sphingobacterium puteale</name>
    <dbReference type="NCBI Taxonomy" id="2420510"/>
    <lineage>
        <taxon>Bacteria</taxon>
        <taxon>Pseudomonadati</taxon>
        <taxon>Bacteroidota</taxon>
        <taxon>Sphingobacteriia</taxon>
        <taxon>Sphingobacteriales</taxon>
        <taxon>Sphingobacteriaceae</taxon>
        <taxon>Sphingobacterium</taxon>
    </lineage>
</organism>
<accession>A0A420W0M3</accession>
<keyword evidence="2" id="KW-1185">Reference proteome</keyword>
<dbReference type="Proteomes" id="UP000282423">
    <property type="component" value="Unassembled WGS sequence"/>
</dbReference>
<evidence type="ECO:0000313" key="2">
    <source>
        <dbReference type="Proteomes" id="UP000282423"/>
    </source>
</evidence>
<sequence>MKILMNMGKKKNLIELSLTDFVDYVSKAGSSKLTKVRQLKERDIVYNPAHDFYKALREGITDIHKTNGKKADLTRIIDNLKDKKKLENYKLALDGYRKFWGRKNINYFDPPFKHWVIGDLDVRINPELGLEFNGEFYVIKLYFKSDKLSKDRTAQILTLMESELRNVDGVEEEVKMAILDVKNSKLYIKDDKDLPLIILLAGEAKGLQEIWKSL</sequence>
<comment type="caution">
    <text evidence="1">The sequence shown here is derived from an EMBL/GenBank/DDBJ whole genome shotgun (WGS) entry which is preliminary data.</text>
</comment>